<feature type="coiled-coil region" evidence="6">
    <location>
        <begin position="293"/>
        <end position="327"/>
    </location>
</feature>
<evidence type="ECO:0000256" key="1">
    <source>
        <dbReference type="ARBA" id="ARBA00004479"/>
    </source>
</evidence>
<keyword evidence="4 8" id="KW-1133">Transmembrane helix</keyword>
<proteinExistence type="predicted"/>
<protein>
    <submittedName>
        <fullName evidence="11">Legume-like lectin family-domain-containing protein</fullName>
    </submittedName>
</protein>
<dbReference type="InterPro" id="IPR051136">
    <property type="entry name" value="Intracellular_Lectin-GPT"/>
</dbReference>
<organism evidence="11 12">
    <name type="scientific">Absidia repens</name>
    <dbReference type="NCBI Taxonomy" id="90262"/>
    <lineage>
        <taxon>Eukaryota</taxon>
        <taxon>Fungi</taxon>
        <taxon>Fungi incertae sedis</taxon>
        <taxon>Mucoromycota</taxon>
        <taxon>Mucoromycotina</taxon>
        <taxon>Mucoromycetes</taxon>
        <taxon>Mucorales</taxon>
        <taxon>Cunninghamellaceae</taxon>
        <taxon>Absidia</taxon>
    </lineage>
</organism>
<feature type="chain" id="PRO_5012349197" evidence="9">
    <location>
        <begin position="22"/>
        <end position="499"/>
    </location>
</feature>
<evidence type="ECO:0000256" key="2">
    <source>
        <dbReference type="ARBA" id="ARBA00022692"/>
    </source>
</evidence>
<dbReference type="InterPro" id="IPR005052">
    <property type="entry name" value="Lectin_leg"/>
</dbReference>
<dbReference type="AlphaFoldDB" id="A0A1X2IPS7"/>
<dbReference type="EMBL" id="MCGE01000006">
    <property type="protein sequence ID" value="ORZ20281.1"/>
    <property type="molecule type" value="Genomic_DNA"/>
</dbReference>
<evidence type="ECO:0000256" key="5">
    <source>
        <dbReference type="ARBA" id="ARBA00023136"/>
    </source>
</evidence>
<dbReference type="InterPro" id="IPR013320">
    <property type="entry name" value="ConA-like_dom_sf"/>
</dbReference>
<dbReference type="Pfam" id="PF03388">
    <property type="entry name" value="Lectin_leg-like"/>
    <property type="match status" value="1"/>
</dbReference>
<keyword evidence="5 8" id="KW-0472">Membrane</keyword>
<keyword evidence="3 9" id="KW-0732">Signal</keyword>
<keyword evidence="11" id="KW-0430">Lectin</keyword>
<evidence type="ECO:0000256" key="4">
    <source>
        <dbReference type="ARBA" id="ARBA00022989"/>
    </source>
</evidence>
<feature type="compositionally biased region" description="Polar residues" evidence="7">
    <location>
        <begin position="37"/>
        <end position="47"/>
    </location>
</feature>
<gene>
    <name evidence="11" type="ORF">BCR42DRAFT_448603</name>
</gene>
<dbReference type="GO" id="GO:0005537">
    <property type="term" value="F:D-mannose binding"/>
    <property type="evidence" value="ECO:0007669"/>
    <property type="project" value="TreeGrafter"/>
</dbReference>
<dbReference type="Gene3D" id="2.60.120.200">
    <property type="match status" value="1"/>
</dbReference>
<dbReference type="PROSITE" id="PS51328">
    <property type="entry name" value="L_LECTIN_LIKE"/>
    <property type="match status" value="1"/>
</dbReference>
<feature type="signal peptide" evidence="9">
    <location>
        <begin position="1"/>
        <end position="21"/>
    </location>
</feature>
<keyword evidence="6" id="KW-0175">Coiled coil</keyword>
<comment type="caution">
    <text evidence="11">The sequence shown here is derived from an EMBL/GenBank/DDBJ whole genome shotgun (WGS) entry which is preliminary data.</text>
</comment>
<evidence type="ECO:0000256" key="7">
    <source>
        <dbReference type="SAM" id="MobiDB-lite"/>
    </source>
</evidence>
<feature type="domain" description="L-type lectin-like" evidence="10">
    <location>
        <begin position="54"/>
        <end position="272"/>
    </location>
</feature>
<evidence type="ECO:0000313" key="11">
    <source>
        <dbReference type="EMBL" id="ORZ20281.1"/>
    </source>
</evidence>
<reference evidence="11 12" key="1">
    <citation type="submission" date="2016-07" db="EMBL/GenBank/DDBJ databases">
        <title>Pervasive Adenine N6-methylation of Active Genes in Fungi.</title>
        <authorList>
            <consortium name="DOE Joint Genome Institute"/>
            <person name="Mondo S.J."/>
            <person name="Dannebaum R.O."/>
            <person name="Kuo R.C."/>
            <person name="Labutti K."/>
            <person name="Haridas S."/>
            <person name="Kuo A."/>
            <person name="Salamov A."/>
            <person name="Ahrendt S.R."/>
            <person name="Lipzen A."/>
            <person name="Sullivan W."/>
            <person name="Andreopoulos W.B."/>
            <person name="Clum A."/>
            <person name="Lindquist E."/>
            <person name="Daum C."/>
            <person name="Ramamoorthy G.K."/>
            <person name="Gryganskyi A."/>
            <person name="Culley D."/>
            <person name="Magnuson J.K."/>
            <person name="James T.Y."/>
            <person name="O'Malley M.A."/>
            <person name="Stajich J.E."/>
            <person name="Spatafora J.W."/>
            <person name="Visel A."/>
            <person name="Grigoriev I.V."/>
        </authorList>
    </citation>
    <scope>NUCLEOTIDE SEQUENCE [LARGE SCALE GENOMIC DNA]</scope>
    <source>
        <strain evidence="11 12">NRRL 1336</strain>
    </source>
</reference>
<name>A0A1X2IPS7_9FUNG</name>
<dbReference type="Proteomes" id="UP000193560">
    <property type="component" value="Unassembled WGS sequence"/>
</dbReference>
<dbReference type="GO" id="GO:0000139">
    <property type="term" value="C:Golgi membrane"/>
    <property type="evidence" value="ECO:0007669"/>
    <property type="project" value="TreeGrafter"/>
</dbReference>
<dbReference type="OrthoDB" id="10265193at2759"/>
<feature type="region of interest" description="Disordered" evidence="7">
    <location>
        <begin position="30"/>
        <end position="50"/>
    </location>
</feature>
<sequence length="499" mass="56218">MKLSSIWIVSSLCIFSNVVNAGIFSNRASPAGDATGKENTSNTGSTNKKGDVDKKMDYKLSFKVPYLYGNEVPFWSAGEDTITSRDIIRLSPSIPGSKGWLWSNLENDYENWMVDMDFRVSGSQIHGGRGMAFWYSKHRLPTGPIFGAQDQWEGLSIWFDTANPKTRHPTIMAFMNDGKISYASQGVDPTKRALATCHIDYRNPTSIVKMRLTYKDKILTMMLDNTSLGKKLRPCFQLRDITLPPGYHFGLTASSHNPADDHDIISFETFQLDPPPKKANQKRPLEDAKIQQGEEFIELSEEQRKKIEEAESEIKRLREHTSNMDLLTETAATMGVLFDTERRILETLQVNQLQLEAMGAPTAAKILSGDYVQTPLENPQGGNKQPSGVSVNHLKSETQLVIQRLEQQWSQRDQQLQSIQGTISRMEVLIQTMDKRIALQSNNLQGKLSEMTKDSAEAKGTMSTLIKYVLYACGLQGLVGIGAYLYWKLRVEKNEKKFL</sequence>
<dbReference type="STRING" id="90262.A0A1X2IPS7"/>
<evidence type="ECO:0000256" key="8">
    <source>
        <dbReference type="SAM" id="Phobius"/>
    </source>
</evidence>
<evidence type="ECO:0000256" key="9">
    <source>
        <dbReference type="SAM" id="SignalP"/>
    </source>
</evidence>
<comment type="subcellular location">
    <subcellularLocation>
        <location evidence="1">Membrane</location>
        <topology evidence="1">Single-pass type I membrane protein</topology>
    </subcellularLocation>
</comment>
<evidence type="ECO:0000256" key="6">
    <source>
        <dbReference type="SAM" id="Coils"/>
    </source>
</evidence>
<evidence type="ECO:0000313" key="12">
    <source>
        <dbReference type="Proteomes" id="UP000193560"/>
    </source>
</evidence>
<dbReference type="SUPFAM" id="SSF49899">
    <property type="entry name" value="Concanavalin A-like lectins/glucanases"/>
    <property type="match status" value="1"/>
</dbReference>
<keyword evidence="12" id="KW-1185">Reference proteome</keyword>
<dbReference type="PANTHER" id="PTHR12223">
    <property type="entry name" value="VESICULAR MANNOSE-BINDING LECTIN"/>
    <property type="match status" value="1"/>
</dbReference>
<evidence type="ECO:0000256" key="3">
    <source>
        <dbReference type="ARBA" id="ARBA00022729"/>
    </source>
</evidence>
<accession>A0A1X2IPS7</accession>
<dbReference type="GO" id="GO:0005789">
    <property type="term" value="C:endoplasmic reticulum membrane"/>
    <property type="evidence" value="ECO:0007669"/>
    <property type="project" value="TreeGrafter"/>
</dbReference>
<dbReference type="PANTHER" id="PTHR12223:SF28">
    <property type="entry name" value="LECTIN, MANNOSE BINDING 1 LIKE"/>
    <property type="match status" value="1"/>
</dbReference>
<dbReference type="GO" id="GO:0006888">
    <property type="term" value="P:endoplasmic reticulum to Golgi vesicle-mediated transport"/>
    <property type="evidence" value="ECO:0007669"/>
    <property type="project" value="TreeGrafter"/>
</dbReference>
<dbReference type="GO" id="GO:0005793">
    <property type="term" value="C:endoplasmic reticulum-Golgi intermediate compartment"/>
    <property type="evidence" value="ECO:0007669"/>
    <property type="project" value="TreeGrafter"/>
</dbReference>
<dbReference type="GO" id="GO:0030134">
    <property type="term" value="C:COPII-coated ER to Golgi transport vesicle"/>
    <property type="evidence" value="ECO:0007669"/>
    <property type="project" value="TreeGrafter"/>
</dbReference>
<keyword evidence="2 8" id="KW-0812">Transmembrane</keyword>
<feature type="transmembrane region" description="Helical" evidence="8">
    <location>
        <begin position="468"/>
        <end position="487"/>
    </location>
</feature>
<evidence type="ECO:0000259" key="10">
    <source>
        <dbReference type="PROSITE" id="PS51328"/>
    </source>
</evidence>